<evidence type="ECO:0000313" key="1">
    <source>
        <dbReference type="EMBL" id="CAH1113489.1"/>
    </source>
</evidence>
<dbReference type="AlphaFoldDB" id="A0A9P0D7X0"/>
<sequence>MCETSKTGSEAKALWKKIRHSLGDALRRQQKYFKSAAPAEAIKEWKFQKEMGFLQLYMANKSREGNLREDDGNENVTEGSKEYVTFAEVEDETVEEVNIQQQKESIKDEAQPQKLPQICLREQLKPLHHMQLRNQLKNLR</sequence>
<dbReference type="Proteomes" id="UP001153636">
    <property type="component" value="Chromosome 7"/>
</dbReference>
<accession>A0A9P0D7X0</accession>
<dbReference type="OrthoDB" id="6722241at2759"/>
<proteinExistence type="predicted"/>
<keyword evidence="2" id="KW-1185">Reference proteome</keyword>
<gene>
    <name evidence="1" type="ORF">PSYICH_LOCUS13240</name>
</gene>
<dbReference type="EMBL" id="OV651819">
    <property type="protein sequence ID" value="CAH1113489.1"/>
    <property type="molecule type" value="Genomic_DNA"/>
</dbReference>
<protein>
    <submittedName>
        <fullName evidence="1">Uncharacterized protein</fullName>
    </submittedName>
</protein>
<reference evidence="1" key="1">
    <citation type="submission" date="2022-01" db="EMBL/GenBank/DDBJ databases">
        <authorList>
            <person name="King R."/>
        </authorList>
    </citation>
    <scope>NUCLEOTIDE SEQUENCE</scope>
</reference>
<name>A0A9P0D7X0_9CUCU</name>
<organism evidence="1 2">
    <name type="scientific">Psylliodes chrysocephalus</name>
    <dbReference type="NCBI Taxonomy" id="3402493"/>
    <lineage>
        <taxon>Eukaryota</taxon>
        <taxon>Metazoa</taxon>
        <taxon>Ecdysozoa</taxon>
        <taxon>Arthropoda</taxon>
        <taxon>Hexapoda</taxon>
        <taxon>Insecta</taxon>
        <taxon>Pterygota</taxon>
        <taxon>Neoptera</taxon>
        <taxon>Endopterygota</taxon>
        <taxon>Coleoptera</taxon>
        <taxon>Polyphaga</taxon>
        <taxon>Cucujiformia</taxon>
        <taxon>Chrysomeloidea</taxon>
        <taxon>Chrysomelidae</taxon>
        <taxon>Galerucinae</taxon>
        <taxon>Alticini</taxon>
        <taxon>Psylliodes</taxon>
    </lineage>
</organism>
<evidence type="ECO:0000313" key="2">
    <source>
        <dbReference type="Proteomes" id="UP001153636"/>
    </source>
</evidence>